<sequence>MIVLLSLNYLMRNFKAFSHAVIALFIISLGARCDGQVELDTVLMEKSERDALFSTIQGYELRNWNN</sequence>
<proteinExistence type="predicted"/>
<dbReference type="AlphaFoldDB" id="A0AA86VCA2"/>
<name>A0AA86VCA2_9FABA</name>
<dbReference type="EMBL" id="OY731399">
    <property type="protein sequence ID" value="CAJ1931201.1"/>
    <property type="molecule type" value="Genomic_DNA"/>
</dbReference>
<gene>
    <name evidence="1" type="ORF">AYBTSS11_LOCUS5118</name>
</gene>
<reference evidence="1" key="1">
    <citation type="submission" date="2023-10" db="EMBL/GenBank/DDBJ databases">
        <authorList>
            <person name="Domelevo Entfellner J.-B."/>
        </authorList>
    </citation>
    <scope>NUCLEOTIDE SEQUENCE</scope>
</reference>
<organism evidence="1 2">
    <name type="scientific">Sphenostylis stenocarpa</name>
    <dbReference type="NCBI Taxonomy" id="92480"/>
    <lineage>
        <taxon>Eukaryota</taxon>
        <taxon>Viridiplantae</taxon>
        <taxon>Streptophyta</taxon>
        <taxon>Embryophyta</taxon>
        <taxon>Tracheophyta</taxon>
        <taxon>Spermatophyta</taxon>
        <taxon>Magnoliopsida</taxon>
        <taxon>eudicotyledons</taxon>
        <taxon>Gunneridae</taxon>
        <taxon>Pentapetalae</taxon>
        <taxon>rosids</taxon>
        <taxon>fabids</taxon>
        <taxon>Fabales</taxon>
        <taxon>Fabaceae</taxon>
        <taxon>Papilionoideae</taxon>
        <taxon>50 kb inversion clade</taxon>
        <taxon>NPAAA clade</taxon>
        <taxon>indigoferoid/millettioid clade</taxon>
        <taxon>Phaseoleae</taxon>
        <taxon>Sphenostylis</taxon>
    </lineage>
</organism>
<evidence type="ECO:0000313" key="1">
    <source>
        <dbReference type="EMBL" id="CAJ1931201.1"/>
    </source>
</evidence>
<protein>
    <submittedName>
        <fullName evidence="1">Uncharacterized protein</fullName>
    </submittedName>
</protein>
<dbReference type="Proteomes" id="UP001189624">
    <property type="component" value="Chromosome 2"/>
</dbReference>
<keyword evidence="2" id="KW-1185">Reference proteome</keyword>
<dbReference type="Gramene" id="rna-AYBTSS11_LOCUS5118">
    <property type="protein sequence ID" value="CAJ1931201.1"/>
    <property type="gene ID" value="gene-AYBTSS11_LOCUS5118"/>
</dbReference>
<evidence type="ECO:0000313" key="2">
    <source>
        <dbReference type="Proteomes" id="UP001189624"/>
    </source>
</evidence>
<accession>A0AA86VCA2</accession>